<protein>
    <submittedName>
        <fullName evidence="3">IS3 family transposase</fullName>
    </submittedName>
</protein>
<dbReference type="RefSeq" id="WP_108187242.1">
    <property type="nucleotide sequence ID" value="NZ_PIFK01000004.1"/>
</dbReference>
<dbReference type="NCBIfam" id="NF033516">
    <property type="entry name" value="transpos_IS3"/>
    <property type="match status" value="1"/>
</dbReference>
<keyword evidence="1" id="KW-0175">Coiled coil</keyword>
<accession>A0A2T5F0F6</accession>
<dbReference type="InterPro" id="IPR050900">
    <property type="entry name" value="Transposase_IS3/IS150/IS904"/>
</dbReference>
<name>A0A2T5F0F6_VIBSP</name>
<dbReference type="InterPro" id="IPR010921">
    <property type="entry name" value="Trp_repressor/repl_initiator"/>
</dbReference>
<evidence type="ECO:0000313" key="4">
    <source>
        <dbReference type="Proteomes" id="UP000244197"/>
    </source>
</evidence>
<dbReference type="Pfam" id="PF00665">
    <property type="entry name" value="rve"/>
    <property type="match status" value="1"/>
</dbReference>
<dbReference type="AlphaFoldDB" id="A0A2T5F0F6"/>
<dbReference type="PANTHER" id="PTHR46889">
    <property type="entry name" value="TRANSPOSASE INSF FOR INSERTION SEQUENCE IS3B-RELATED"/>
    <property type="match status" value="1"/>
</dbReference>
<dbReference type="GO" id="GO:0043565">
    <property type="term" value="F:sequence-specific DNA binding"/>
    <property type="evidence" value="ECO:0007669"/>
    <property type="project" value="InterPro"/>
</dbReference>
<dbReference type="GO" id="GO:0015074">
    <property type="term" value="P:DNA integration"/>
    <property type="evidence" value="ECO:0007669"/>
    <property type="project" value="InterPro"/>
</dbReference>
<dbReference type="InterPro" id="IPR036397">
    <property type="entry name" value="RNaseH_sf"/>
</dbReference>
<dbReference type="EMBL" id="PIFK01000004">
    <property type="protein sequence ID" value="PTP39056.1"/>
    <property type="molecule type" value="Genomic_DNA"/>
</dbReference>
<sequence length="401" mass="46933">MKTTSRRTQRDYSLAFKLAVVSQVEKGEMTYKQAQERYGIQGRSTVLVWLRKHGQLDWSKGIEQSRALGATMSNSSSTQTPEQRIKELEQQLEETQLKAEFFEAVVKVMDRDFGVRISKKRKAELLRKKPVRKLTVTKACHFIGITRQAFYKRCVAEIHQTKKDESVLGFVKEQRMMHPRIGTRKIKYLLAQNDIEIGRDRLFSLLRMNRLLVQNRRAYHRTTNSNHRFYCHPNRIKEGLIPERPEQLWVADITYLATRHGSTYLSLVTDAYSRKIVGYHIGDDMKARTVKQAFLNALKERKNTGELVHHSDRGVQYCSVEYQELHRQYDVSCSMTDGYDCYQNALAERINGILKMEYLLNKPNDLDEAKKMVAESVKIYNEYRPHTALKYKTPDEVHRAF</sequence>
<dbReference type="InterPro" id="IPR001584">
    <property type="entry name" value="Integrase_cat-core"/>
</dbReference>
<proteinExistence type="predicted"/>
<dbReference type="Proteomes" id="UP000244197">
    <property type="component" value="Unassembled WGS sequence"/>
</dbReference>
<dbReference type="SUPFAM" id="SSF48295">
    <property type="entry name" value="TrpR-like"/>
    <property type="match status" value="1"/>
</dbReference>
<dbReference type="PANTHER" id="PTHR46889:SF5">
    <property type="entry name" value="INTEGRASE PROTEIN"/>
    <property type="match status" value="1"/>
</dbReference>
<comment type="caution">
    <text evidence="3">The sequence shown here is derived from an EMBL/GenBank/DDBJ whole genome shotgun (WGS) entry which is preliminary data.</text>
</comment>
<reference evidence="3 4" key="1">
    <citation type="submission" date="2017-11" db="EMBL/GenBank/DDBJ databases">
        <title>Population delineation of vibrios coincides with oyster pathogenicity.</title>
        <authorList>
            <person name="Bruto M."/>
            <person name="Labreuche Y."/>
            <person name="James A."/>
            <person name="Piel D."/>
            <person name="Chenivesse S."/>
            <person name="Petton B."/>
            <person name="Polz M.F."/>
            <person name="Le Roux F."/>
        </authorList>
    </citation>
    <scope>NUCLEOTIDE SEQUENCE [LARGE SCALE GENOMIC DNA]</scope>
    <source>
        <strain evidence="3 4">FF_144</strain>
    </source>
</reference>
<evidence type="ECO:0000256" key="1">
    <source>
        <dbReference type="SAM" id="Coils"/>
    </source>
</evidence>
<dbReference type="SUPFAM" id="SSF53098">
    <property type="entry name" value="Ribonuclease H-like"/>
    <property type="match status" value="1"/>
</dbReference>
<feature type="coiled-coil region" evidence="1">
    <location>
        <begin position="78"/>
        <end position="105"/>
    </location>
</feature>
<gene>
    <name evidence="3" type="ORF">CWO07_02700</name>
</gene>
<evidence type="ECO:0000313" key="3">
    <source>
        <dbReference type="EMBL" id="PTP39056.1"/>
    </source>
</evidence>
<dbReference type="InterPro" id="IPR012337">
    <property type="entry name" value="RNaseH-like_sf"/>
</dbReference>
<dbReference type="InterPro" id="IPR036388">
    <property type="entry name" value="WH-like_DNA-bd_sf"/>
</dbReference>
<evidence type="ECO:0000259" key="2">
    <source>
        <dbReference type="PROSITE" id="PS50994"/>
    </source>
</evidence>
<dbReference type="Gene3D" id="1.10.10.10">
    <property type="entry name" value="Winged helix-like DNA-binding domain superfamily/Winged helix DNA-binding domain"/>
    <property type="match status" value="1"/>
</dbReference>
<dbReference type="PROSITE" id="PS50994">
    <property type="entry name" value="INTEGRASE"/>
    <property type="match status" value="1"/>
</dbReference>
<organism evidence="3 4">
    <name type="scientific">Vibrio splendidus</name>
    <dbReference type="NCBI Taxonomy" id="29497"/>
    <lineage>
        <taxon>Bacteria</taxon>
        <taxon>Pseudomonadati</taxon>
        <taxon>Pseudomonadota</taxon>
        <taxon>Gammaproteobacteria</taxon>
        <taxon>Vibrionales</taxon>
        <taxon>Vibrionaceae</taxon>
        <taxon>Vibrio</taxon>
    </lineage>
</organism>
<dbReference type="Gene3D" id="3.30.420.10">
    <property type="entry name" value="Ribonuclease H-like superfamily/Ribonuclease H"/>
    <property type="match status" value="1"/>
</dbReference>
<dbReference type="InterPro" id="IPR048020">
    <property type="entry name" value="Transpos_IS3"/>
</dbReference>
<feature type="domain" description="Integrase catalytic" evidence="2">
    <location>
        <begin position="241"/>
        <end position="401"/>
    </location>
</feature>